<evidence type="ECO:0000256" key="4">
    <source>
        <dbReference type="ARBA" id="ARBA00022475"/>
    </source>
</evidence>
<name>A0A8B7PDM3_HYAAZ</name>
<dbReference type="InterPro" id="IPR051163">
    <property type="entry name" value="Sodium:Solute_Symporter_SSF"/>
</dbReference>
<feature type="transmembrane region" description="Helical" evidence="12">
    <location>
        <begin position="276"/>
        <end position="301"/>
    </location>
</feature>
<proteinExistence type="inferred from homology"/>
<dbReference type="InterPro" id="IPR001734">
    <property type="entry name" value="Na/solute_symporter"/>
</dbReference>
<keyword evidence="5 12" id="KW-0812">Transmembrane</keyword>
<protein>
    <submittedName>
        <fullName evidence="14">Sodium-coupled monocarboxylate transporter 2-like</fullName>
    </submittedName>
</protein>
<comment type="similarity">
    <text evidence="2 11">Belongs to the sodium:solute symporter (SSF) (TC 2.A.21) family.</text>
</comment>
<feature type="transmembrane region" description="Helical" evidence="12">
    <location>
        <begin position="161"/>
        <end position="182"/>
    </location>
</feature>
<feature type="transmembrane region" description="Helical" evidence="12">
    <location>
        <begin position="513"/>
        <end position="535"/>
    </location>
</feature>
<evidence type="ECO:0000256" key="7">
    <source>
        <dbReference type="ARBA" id="ARBA00023053"/>
    </source>
</evidence>
<dbReference type="OMA" id="FLACTIW"/>
<dbReference type="PROSITE" id="PS50283">
    <property type="entry name" value="NA_SOLUT_SYMP_3"/>
    <property type="match status" value="1"/>
</dbReference>
<keyword evidence="7" id="KW-0915">Sodium</keyword>
<feature type="transmembrane region" description="Helical" evidence="12">
    <location>
        <begin position="237"/>
        <end position="255"/>
    </location>
</feature>
<dbReference type="GO" id="GO:0015293">
    <property type="term" value="F:symporter activity"/>
    <property type="evidence" value="ECO:0007669"/>
    <property type="project" value="TreeGrafter"/>
</dbReference>
<dbReference type="KEGG" id="hazt:108679967"/>
<gene>
    <name evidence="14" type="primary">LOC108679967</name>
</gene>
<keyword evidence="3" id="KW-0813">Transport</keyword>
<evidence type="ECO:0000256" key="2">
    <source>
        <dbReference type="ARBA" id="ARBA00006434"/>
    </source>
</evidence>
<feature type="transmembrane region" description="Helical" evidence="12">
    <location>
        <begin position="440"/>
        <end position="460"/>
    </location>
</feature>
<feature type="transmembrane region" description="Helical" evidence="12">
    <location>
        <begin position="52"/>
        <end position="69"/>
    </location>
</feature>
<keyword evidence="13" id="KW-1185">Reference proteome</keyword>
<dbReference type="Pfam" id="PF00474">
    <property type="entry name" value="SSF"/>
    <property type="match status" value="1"/>
</dbReference>
<feature type="transmembrane region" description="Helical" evidence="12">
    <location>
        <begin position="12"/>
        <end position="31"/>
    </location>
</feature>
<feature type="transmembrane region" description="Helical" evidence="12">
    <location>
        <begin position="126"/>
        <end position="149"/>
    </location>
</feature>
<comment type="subcellular location">
    <subcellularLocation>
        <location evidence="1">Cell membrane</location>
        <topology evidence="1">Multi-pass membrane protein</topology>
    </subcellularLocation>
</comment>
<reference evidence="14" key="1">
    <citation type="submission" date="2025-08" db="UniProtKB">
        <authorList>
            <consortium name="RefSeq"/>
        </authorList>
    </citation>
    <scope>IDENTIFICATION</scope>
    <source>
        <tissue evidence="14">Whole organism</tissue>
    </source>
</reference>
<dbReference type="Gene3D" id="1.20.1730.10">
    <property type="entry name" value="Sodium/glucose cotransporter"/>
    <property type="match status" value="1"/>
</dbReference>
<dbReference type="RefSeq" id="XP_018024203.2">
    <property type="nucleotide sequence ID" value="XM_018168714.2"/>
</dbReference>
<keyword evidence="9 12" id="KW-0472">Membrane</keyword>
<dbReference type="PANTHER" id="PTHR42985:SF40">
    <property type="entry name" value="LD47995P-RELATED"/>
    <property type="match status" value="1"/>
</dbReference>
<evidence type="ECO:0000256" key="8">
    <source>
        <dbReference type="ARBA" id="ARBA00023065"/>
    </source>
</evidence>
<organism evidence="13 14">
    <name type="scientific">Hyalella azteca</name>
    <name type="common">Amphipod</name>
    <dbReference type="NCBI Taxonomy" id="294128"/>
    <lineage>
        <taxon>Eukaryota</taxon>
        <taxon>Metazoa</taxon>
        <taxon>Ecdysozoa</taxon>
        <taxon>Arthropoda</taxon>
        <taxon>Crustacea</taxon>
        <taxon>Multicrustacea</taxon>
        <taxon>Malacostraca</taxon>
        <taxon>Eumalacostraca</taxon>
        <taxon>Peracarida</taxon>
        <taxon>Amphipoda</taxon>
        <taxon>Senticaudata</taxon>
        <taxon>Talitrida</taxon>
        <taxon>Talitroidea</taxon>
        <taxon>Hyalellidae</taxon>
        <taxon>Hyalella</taxon>
    </lineage>
</organism>
<dbReference type="OrthoDB" id="6357185at2759"/>
<sequence>MGAGEHFGAVDYGMLAVTVLASVAIGVYHGIKGNKTAIDFSMGSRSMTPFPVSLSLLATFLSANAILGYSGEVYAHGSVLAWSILGTALAIVFAGEVVLPVLHPLKLVSPNQYLEVRFGSAWLRRLSMTMSVVSITMFMGLALYAPTLALAAVTPLTSTTFIWIMGVVVTIYSSFGGLKAVVWADAFQMVLMTAGVLLVTVMSCVEVGGVQKVWQVAYQGGRTEGLDMSADPRVRHTVWNVILMTLVYWGSHYSVAQATYQRVSSVATLSQAKRVLYYNVVGMTLFMLLVFFMGLGVYAVYADCDPFARGFIFSKDQISVYFVNDKLKNLSGVPGVFVAALLSAALSSLSSGIHTMATLLWGDVFSLTACFRDCSDFVAATANKVLTVLLGATIIGLAFMASELGGLIQAGYTVVGVMAGPILGVYLLGLVVPFCNKRGAFAGLLSSYILCVWIAVGGFLTNTTKPEMLPFSTAGCPANSTVITFISLADASKTAINMPGSAFSILYSISYTFYPFIGLATCLIVGILVSIITSYQDPRTVPSELVLFCVRRFTKKESDVDNGVSCIRIESLKNNINYSKEDGMATTRNNKKLVIISDRL</sequence>
<keyword evidence="6 12" id="KW-1133">Transmembrane helix</keyword>
<dbReference type="InterPro" id="IPR038377">
    <property type="entry name" value="Na/Glc_symporter_sf"/>
</dbReference>
<dbReference type="PANTHER" id="PTHR42985">
    <property type="entry name" value="SODIUM-COUPLED MONOCARBOXYLATE TRANSPORTER"/>
    <property type="match status" value="1"/>
</dbReference>
<keyword evidence="8" id="KW-0406">Ion transport</keyword>
<evidence type="ECO:0000256" key="6">
    <source>
        <dbReference type="ARBA" id="ARBA00022989"/>
    </source>
</evidence>
<feature type="transmembrane region" description="Helical" evidence="12">
    <location>
        <begin position="189"/>
        <end position="210"/>
    </location>
</feature>
<evidence type="ECO:0000256" key="3">
    <source>
        <dbReference type="ARBA" id="ARBA00022448"/>
    </source>
</evidence>
<keyword evidence="4" id="KW-1003">Cell membrane</keyword>
<evidence type="ECO:0000256" key="9">
    <source>
        <dbReference type="ARBA" id="ARBA00023136"/>
    </source>
</evidence>
<feature type="transmembrane region" description="Helical" evidence="12">
    <location>
        <begin position="382"/>
        <end position="401"/>
    </location>
</feature>
<feature type="transmembrane region" description="Helical" evidence="12">
    <location>
        <begin position="81"/>
        <end position="105"/>
    </location>
</feature>
<evidence type="ECO:0000256" key="11">
    <source>
        <dbReference type="RuleBase" id="RU362091"/>
    </source>
</evidence>
<dbReference type="Proteomes" id="UP000694843">
    <property type="component" value="Unplaced"/>
</dbReference>
<dbReference type="NCBIfam" id="TIGR00813">
    <property type="entry name" value="sss"/>
    <property type="match status" value="1"/>
</dbReference>
<evidence type="ECO:0000256" key="5">
    <source>
        <dbReference type="ARBA" id="ARBA00022692"/>
    </source>
</evidence>
<accession>A0A8B7PDM3</accession>
<evidence type="ECO:0000256" key="12">
    <source>
        <dbReference type="SAM" id="Phobius"/>
    </source>
</evidence>
<evidence type="ECO:0000256" key="1">
    <source>
        <dbReference type="ARBA" id="ARBA00004651"/>
    </source>
</evidence>
<evidence type="ECO:0000313" key="14">
    <source>
        <dbReference type="RefSeq" id="XP_018024203.2"/>
    </source>
</evidence>
<dbReference type="GO" id="GO:0006814">
    <property type="term" value="P:sodium ion transport"/>
    <property type="evidence" value="ECO:0007669"/>
    <property type="project" value="UniProtKB-KW"/>
</dbReference>
<feature type="transmembrane region" description="Helical" evidence="12">
    <location>
        <begin position="407"/>
        <end position="428"/>
    </location>
</feature>
<dbReference type="GeneID" id="108679967"/>
<keyword evidence="10" id="KW-0739">Sodium transport</keyword>
<dbReference type="AlphaFoldDB" id="A0A8B7PDM3"/>
<evidence type="ECO:0000256" key="10">
    <source>
        <dbReference type="ARBA" id="ARBA00023201"/>
    </source>
</evidence>
<dbReference type="GO" id="GO:0005886">
    <property type="term" value="C:plasma membrane"/>
    <property type="evidence" value="ECO:0007669"/>
    <property type="project" value="UniProtKB-SubCell"/>
</dbReference>
<evidence type="ECO:0000313" key="13">
    <source>
        <dbReference type="Proteomes" id="UP000694843"/>
    </source>
</evidence>